<feature type="non-terminal residue" evidence="1">
    <location>
        <position position="1"/>
    </location>
</feature>
<evidence type="ECO:0000313" key="2">
    <source>
        <dbReference type="Proteomes" id="UP000712600"/>
    </source>
</evidence>
<dbReference type="PANTHER" id="PTHR33384">
    <property type="entry name" value="EXPRESSED PROTEIN"/>
    <property type="match status" value="1"/>
</dbReference>
<dbReference type="AlphaFoldDB" id="A0A8S9SJ92"/>
<dbReference type="Proteomes" id="UP000712600">
    <property type="component" value="Unassembled WGS sequence"/>
</dbReference>
<dbReference type="PANTHER" id="PTHR33384:SF29">
    <property type="entry name" value="GENOME ASSEMBLY, CHROMOSOME: A01"/>
    <property type="match status" value="1"/>
</dbReference>
<protein>
    <submittedName>
        <fullName evidence="1">Uncharacterized protein</fullName>
    </submittedName>
</protein>
<gene>
    <name evidence="1" type="ORF">F2Q69_00039293</name>
</gene>
<reference evidence="1" key="1">
    <citation type="submission" date="2019-12" db="EMBL/GenBank/DDBJ databases">
        <title>Genome sequencing and annotation of Brassica cretica.</title>
        <authorList>
            <person name="Studholme D.J."/>
            <person name="Sarris P."/>
        </authorList>
    </citation>
    <scope>NUCLEOTIDE SEQUENCE</scope>
    <source>
        <strain evidence="1">PFS-109/04</strain>
        <tissue evidence="1">Leaf</tissue>
    </source>
</reference>
<dbReference type="EMBL" id="QGKX02000004">
    <property type="protein sequence ID" value="KAF3600834.1"/>
    <property type="molecule type" value="Genomic_DNA"/>
</dbReference>
<accession>A0A8S9SJ92</accession>
<proteinExistence type="predicted"/>
<name>A0A8S9SJ92_BRACR</name>
<evidence type="ECO:0000313" key="1">
    <source>
        <dbReference type="EMBL" id="KAF3600834.1"/>
    </source>
</evidence>
<comment type="caution">
    <text evidence="1">The sequence shown here is derived from an EMBL/GenBank/DDBJ whole genome shotgun (WGS) entry which is preliminary data.</text>
</comment>
<sequence length="230" mass="25013">TRVKLDQDKTSISFQNADRIARDRRSYLVRFSLGLVKVVQSIHRVRRSSVDKSGSKKMNHCNLQQNAFMSPRDESRGSIVPVSSVFCPKPRRVIGFFSNNVIHPCRSHSSQPGTADVCDSQAGAELLDILRRKEETLSGAASSPPFFLGSPPSRASNPLAQDARFGDEKLNLVSPSLSTFLTSPSPSPSRVRGGGCGGRVKFGLKPAAVRVEGFNCLNRDRQSSNISAIA</sequence>
<organism evidence="1 2">
    <name type="scientific">Brassica cretica</name>
    <name type="common">Mustard</name>
    <dbReference type="NCBI Taxonomy" id="69181"/>
    <lineage>
        <taxon>Eukaryota</taxon>
        <taxon>Viridiplantae</taxon>
        <taxon>Streptophyta</taxon>
        <taxon>Embryophyta</taxon>
        <taxon>Tracheophyta</taxon>
        <taxon>Spermatophyta</taxon>
        <taxon>Magnoliopsida</taxon>
        <taxon>eudicotyledons</taxon>
        <taxon>Gunneridae</taxon>
        <taxon>Pentapetalae</taxon>
        <taxon>rosids</taxon>
        <taxon>malvids</taxon>
        <taxon>Brassicales</taxon>
        <taxon>Brassicaceae</taxon>
        <taxon>Brassiceae</taxon>
        <taxon>Brassica</taxon>
    </lineage>
</organism>